<dbReference type="GO" id="GO:0005634">
    <property type="term" value="C:nucleus"/>
    <property type="evidence" value="ECO:0007669"/>
    <property type="project" value="TreeGrafter"/>
</dbReference>
<accession>A0A3M2R399</accession>
<dbReference type="Pfam" id="PF05368">
    <property type="entry name" value="NmrA"/>
    <property type="match status" value="1"/>
</dbReference>
<dbReference type="AlphaFoldDB" id="A0A3M2R399"/>
<dbReference type="PANTHER" id="PTHR42748:SF14">
    <property type="entry name" value="SNOAL-LIKE DOMAIN-CONTAINING PROTEIN"/>
    <property type="match status" value="1"/>
</dbReference>
<protein>
    <recommendedName>
        <fullName evidence="3">NmrA-like domain-containing protein</fullName>
    </recommendedName>
</protein>
<proteinExistence type="inferred from homology"/>
<keyword evidence="2" id="KW-0521">NADP</keyword>
<comment type="caution">
    <text evidence="4">The sequence shown here is derived from an EMBL/GenBank/DDBJ whole genome shotgun (WGS) entry which is preliminary data.</text>
</comment>
<gene>
    <name evidence="4" type="ORF">CDV36_015995</name>
</gene>
<feature type="domain" description="NmrA-like" evidence="3">
    <location>
        <begin position="5"/>
        <end position="269"/>
    </location>
</feature>
<dbReference type="STRING" id="2010991.A0A3M2R399"/>
<sequence length="378" mass="42584">MSSPKKIFIVGGTGAQGIPVVRDLGPVFALRILTRDPSSARAQQLLTYSPSPGQIELFQGTFESISDLRRGLDGCWGAFINLDGFTVGEKSETFWTIRAYELAIELGLKSFVFGNLDYYYKKAGYKDEFRVGHADGKGRLGEWMIDQHRRNQRTLAGYDMKVSLFTTGVYLDMAISSAGPIVPKVEVDEVTGEDILTWRVPLTQDGAVVHVALDDCGFYVRWLFENPQEADGRDLEVAIQHVHYDDLAKAFERVTGRKARFVDVDFETYWREGSLAETADRPVGVAADASDSSNMTIKQNFTGWWNVWSASGHNEGVIQRDYGLLDRIFPGRIRTVEQFLRRVDQEERKRGSSLWDKMVANKPILKVQEDGFTSARDL</sequence>
<dbReference type="SUPFAM" id="SSF51735">
    <property type="entry name" value="NAD(P)-binding Rossmann-fold domains"/>
    <property type="match status" value="1"/>
</dbReference>
<evidence type="ECO:0000259" key="3">
    <source>
        <dbReference type="Pfam" id="PF05368"/>
    </source>
</evidence>
<dbReference type="Proteomes" id="UP000277212">
    <property type="component" value="Unassembled WGS sequence"/>
</dbReference>
<dbReference type="InterPro" id="IPR008030">
    <property type="entry name" value="NmrA-like"/>
</dbReference>
<dbReference type="EMBL" id="NKUJ01000730">
    <property type="protein sequence ID" value="RMI99743.1"/>
    <property type="molecule type" value="Genomic_DNA"/>
</dbReference>
<dbReference type="InterPro" id="IPR036291">
    <property type="entry name" value="NAD(P)-bd_dom_sf"/>
</dbReference>
<dbReference type="PANTHER" id="PTHR42748">
    <property type="entry name" value="NITROGEN METABOLITE REPRESSION PROTEIN NMRA FAMILY MEMBER"/>
    <property type="match status" value="1"/>
</dbReference>
<evidence type="ECO:0000256" key="2">
    <source>
        <dbReference type="ARBA" id="ARBA00022857"/>
    </source>
</evidence>
<organism evidence="4 5">
    <name type="scientific">Fusarium kuroshium</name>
    <dbReference type="NCBI Taxonomy" id="2010991"/>
    <lineage>
        <taxon>Eukaryota</taxon>
        <taxon>Fungi</taxon>
        <taxon>Dikarya</taxon>
        <taxon>Ascomycota</taxon>
        <taxon>Pezizomycotina</taxon>
        <taxon>Sordariomycetes</taxon>
        <taxon>Hypocreomycetidae</taxon>
        <taxon>Hypocreales</taxon>
        <taxon>Nectriaceae</taxon>
        <taxon>Fusarium</taxon>
        <taxon>Fusarium solani species complex</taxon>
    </lineage>
</organism>
<comment type="similarity">
    <text evidence="1">Belongs to the NmrA-type oxidoreductase family.</text>
</comment>
<evidence type="ECO:0000313" key="4">
    <source>
        <dbReference type="EMBL" id="RMI99743.1"/>
    </source>
</evidence>
<dbReference type="InterPro" id="IPR051164">
    <property type="entry name" value="NmrA-like_oxidored"/>
</dbReference>
<keyword evidence="5" id="KW-1185">Reference proteome</keyword>
<reference evidence="4 5" key="1">
    <citation type="submission" date="2017-06" db="EMBL/GenBank/DDBJ databases">
        <title>Comparative genomic analysis of Ambrosia Fusariam Clade fungi.</title>
        <authorList>
            <person name="Stajich J.E."/>
            <person name="Carrillo J."/>
            <person name="Kijimoto T."/>
            <person name="Eskalen A."/>
            <person name="O'Donnell K."/>
            <person name="Kasson M."/>
        </authorList>
    </citation>
    <scope>NUCLEOTIDE SEQUENCE [LARGE SCALE GENOMIC DNA]</scope>
    <source>
        <strain evidence="4">UCR3666</strain>
    </source>
</reference>
<name>A0A3M2R399_9HYPO</name>
<evidence type="ECO:0000256" key="1">
    <source>
        <dbReference type="ARBA" id="ARBA00006328"/>
    </source>
</evidence>
<evidence type="ECO:0000313" key="5">
    <source>
        <dbReference type="Proteomes" id="UP000277212"/>
    </source>
</evidence>
<dbReference type="Gene3D" id="3.40.50.720">
    <property type="entry name" value="NAD(P)-binding Rossmann-like Domain"/>
    <property type="match status" value="1"/>
</dbReference>
<dbReference type="OrthoDB" id="300709at2759"/>